<dbReference type="AlphaFoldDB" id="A0AAW2K503"/>
<protein>
    <submittedName>
        <fullName evidence="1">Uncharacterized protein</fullName>
    </submittedName>
</protein>
<organism evidence="1">
    <name type="scientific">Sesamum radiatum</name>
    <name type="common">Black benniseed</name>
    <dbReference type="NCBI Taxonomy" id="300843"/>
    <lineage>
        <taxon>Eukaryota</taxon>
        <taxon>Viridiplantae</taxon>
        <taxon>Streptophyta</taxon>
        <taxon>Embryophyta</taxon>
        <taxon>Tracheophyta</taxon>
        <taxon>Spermatophyta</taxon>
        <taxon>Magnoliopsida</taxon>
        <taxon>eudicotyledons</taxon>
        <taxon>Gunneridae</taxon>
        <taxon>Pentapetalae</taxon>
        <taxon>asterids</taxon>
        <taxon>lamiids</taxon>
        <taxon>Lamiales</taxon>
        <taxon>Pedaliaceae</taxon>
        <taxon>Sesamum</taxon>
    </lineage>
</organism>
<name>A0AAW2K503_SESRA</name>
<evidence type="ECO:0000313" key="1">
    <source>
        <dbReference type="EMBL" id="KAL0301904.1"/>
    </source>
</evidence>
<accession>A0AAW2K503</accession>
<dbReference type="EMBL" id="JACGWJ010000030">
    <property type="protein sequence ID" value="KAL0301904.1"/>
    <property type="molecule type" value="Genomic_DNA"/>
</dbReference>
<reference evidence="1" key="2">
    <citation type="journal article" date="2024" name="Plant">
        <title>Genomic evolution and insights into agronomic trait innovations of Sesamum species.</title>
        <authorList>
            <person name="Miao H."/>
            <person name="Wang L."/>
            <person name="Qu L."/>
            <person name="Liu H."/>
            <person name="Sun Y."/>
            <person name="Le M."/>
            <person name="Wang Q."/>
            <person name="Wei S."/>
            <person name="Zheng Y."/>
            <person name="Lin W."/>
            <person name="Duan Y."/>
            <person name="Cao H."/>
            <person name="Xiong S."/>
            <person name="Wang X."/>
            <person name="Wei L."/>
            <person name="Li C."/>
            <person name="Ma Q."/>
            <person name="Ju M."/>
            <person name="Zhao R."/>
            <person name="Li G."/>
            <person name="Mu C."/>
            <person name="Tian Q."/>
            <person name="Mei H."/>
            <person name="Zhang T."/>
            <person name="Gao T."/>
            <person name="Zhang H."/>
        </authorList>
    </citation>
    <scope>NUCLEOTIDE SEQUENCE</scope>
    <source>
        <strain evidence="1">G02</strain>
    </source>
</reference>
<proteinExistence type="predicted"/>
<comment type="caution">
    <text evidence="1">The sequence shown here is derived from an EMBL/GenBank/DDBJ whole genome shotgun (WGS) entry which is preliminary data.</text>
</comment>
<gene>
    <name evidence="1" type="ORF">Sradi_6467200</name>
</gene>
<sequence length="64" mass="7369">MASLRHTTIYSLHAHLPADVLLLSDGKYHSLGPIMIGNEDFYGRHPDGEENMLLMQHIDLYWPH</sequence>
<reference evidence="1" key="1">
    <citation type="submission" date="2020-06" db="EMBL/GenBank/DDBJ databases">
        <authorList>
            <person name="Li T."/>
            <person name="Hu X."/>
            <person name="Zhang T."/>
            <person name="Song X."/>
            <person name="Zhang H."/>
            <person name="Dai N."/>
            <person name="Sheng W."/>
            <person name="Hou X."/>
            <person name="Wei L."/>
        </authorList>
    </citation>
    <scope>NUCLEOTIDE SEQUENCE</scope>
    <source>
        <strain evidence="1">G02</strain>
        <tissue evidence="1">Leaf</tissue>
    </source>
</reference>